<evidence type="ECO:0000256" key="1">
    <source>
        <dbReference type="SAM" id="MobiDB-lite"/>
    </source>
</evidence>
<keyword evidence="3" id="KW-1185">Reference proteome</keyword>
<organism evidence="2 3">
    <name type="scientific">Thalictrum thalictroides</name>
    <name type="common">Rue-anemone</name>
    <name type="synonym">Anemone thalictroides</name>
    <dbReference type="NCBI Taxonomy" id="46969"/>
    <lineage>
        <taxon>Eukaryota</taxon>
        <taxon>Viridiplantae</taxon>
        <taxon>Streptophyta</taxon>
        <taxon>Embryophyta</taxon>
        <taxon>Tracheophyta</taxon>
        <taxon>Spermatophyta</taxon>
        <taxon>Magnoliopsida</taxon>
        <taxon>Ranunculales</taxon>
        <taxon>Ranunculaceae</taxon>
        <taxon>Thalictroideae</taxon>
        <taxon>Thalictrum</taxon>
    </lineage>
</organism>
<accession>A0A7J6UWZ1</accession>
<protein>
    <submittedName>
        <fullName evidence="2">Uncharacterized protein</fullName>
    </submittedName>
</protein>
<comment type="caution">
    <text evidence="2">The sequence shown here is derived from an EMBL/GenBank/DDBJ whole genome shotgun (WGS) entry which is preliminary data.</text>
</comment>
<dbReference type="EMBL" id="JABWDY010041784">
    <property type="protein sequence ID" value="KAF5177133.1"/>
    <property type="molecule type" value="Genomic_DNA"/>
</dbReference>
<evidence type="ECO:0000313" key="3">
    <source>
        <dbReference type="Proteomes" id="UP000554482"/>
    </source>
</evidence>
<gene>
    <name evidence="2" type="ORF">FRX31_033278</name>
</gene>
<proteinExistence type="predicted"/>
<feature type="region of interest" description="Disordered" evidence="1">
    <location>
        <begin position="47"/>
        <end position="74"/>
    </location>
</feature>
<reference evidence="2 3" key="1">
    <citation type="submission" date="2020-06" db="EMBL/GenBank/DDBJ databases">
        <title>Transcriptomic and genomic resources for Thalictrum thalictroides and T. hernandezii: Facilitating candidate gene discovery in an emerging model plant lineage.</title>
        <authorList>
            <person name="Arias T."/>
            <person name="Riano-Pachon D.M."/>
            <person name="Di Stilio V.S."/>
        </authorList>
    </citation>
    <scope>NUCLEOTIDE SEQUENCE [LARGE SCALE GENOMIC DNA]</scope>
    <source>
        <strain evidence="3">cv. WT478/WT964</strain>
        <tissue evidence="2">Leaves</tissue>
    </source>
</reference>
<evidence type="ECO:0000313" key="2">
    <source>
        <dbReference type="EMBL" id="KAF5177133.1"/>
    </source>
</evidence>
<sequence>MIERLQEDTRSLREENQRLRDDVVLARVEGRNQQQFNLQLKEEIENGSQNTVHLEGNKEDISSPRRRPMPVSSISSKRRDFRICWC</sequence>
<dbReference type="AlphaFoldDB" id="A0A7J6UWZ1"/>
<name>A0A7J6UWZ1_THATH</name>
<dbReference type="Proteomes" id="UP000554482">
    <property type="component" value="Unassembled WGS sequence"/>
</dbReference>